<protein>
    <submittedName>
        <fullName evidence="2">Fic family protein</fullName>
    </submittedName>
</protein>
<reference evidence="2 3" key="3">
    <citation type="submission" date="2023-06" db="EMBL/GenBank/DDBJ databases">
        <authorList>
            <person name="Zeman M."/>
            <person name="Kubasova T."/>
            <person name="Jahodarova E."/>
            <person name="Nykrynova M."/>
            <person name="Rychlik I."/>
        </authorList>
    </citation>
    <scope>NUCLEOTIDE SEQUENCE [LARGE SCALE GENOMIC DNA]</scope>
    <source>
        <strain evidence="2 3">ET39</strain>
    </source>
</reference>
<dbReference type="SUPFAM" id="SSF140931">
    <property type="entry name" value="Fic-like"/>
    <property type="match status" value="1"/>
</dbReference>
<reference evidence="3" key="2">
    <citation type="submission" date="2023-06" db="EMBL/GenBank/DDBJ databases">
        <title>Identification and characterization of horizontal gene transfer across gut microbiota members of farm animals based on homology search.</title>
        <authorList>
            <person name="Zeman M."/>
            <person name="Kubasova T."/>
            <person name="Jahodarova E."/>
            <person name="Nykrynova M."/>
            <person name="Rychlik I."/>
        </authorList>
    </citation>
    <scope>NUCLEOTIDE SEQUENCE [LARGE SCALE GENOMIC DNA]</scope>
    <source>
        <strain evidence="3">ET39</strain>
    </source>
</reference>
<dbReference type="InterPro" id="IPR040198">
    <property type="entry name" value="Fido_containing"/>
</dbReference>
<dbReference type="Gene3D" id="1.10.3290.10">
    <property type="entry name" value="Fido-like domain"/>
    <property type="match status" value="1"/>
</dbReference>
<organism evidence="2 3">
    <name type="scientific">Amedibacillus dolichus</name>
    <dbReference type="NCBI Taxonomy" id="31971"/>
    <lineage>
        <taxon>Bacteria</taxon>
        <taxon>Bacillati</taxon>
        <taxon>Bacillota</taxon>
        <taxon>Erysipelotrichia</taxon>
        <taxon>Erysipelotrichales</taxon>
        <taxon>Erysipelotrichaceae</taxon>
        <taxon>Amedibacillus</taxon>
    </lineage>
</organism>
<gene>
    <name evidence="2" type="ORF">QUV96_10120</name>
</gene>
<comment type="caution">
    <text evidence="2">The sequence shown here is derived from an EMBL/GenBank/DDBJ whole genome shotgun (WGS) entry which is preliminary data.</text>
</comment>
<evidence type="ECO:0000313" key="3">
    <source>
        <dbReference type="Proteomes" id="UP001529340"/>
    </source>
</evidence>
<dbReference type="EMBL" id="JAUDCG010000057">
    <property type="protein sequence ID" value="MDM8157986.1"/>
    <property type="molecule type" value="Genomic_DNA"/>
</dbReference>
<name>A0ABT7UEC5_9FIRM</name>
<dbReference type="RefSeq" id="WP_289608425.1">
    <property type="nucleotide sequence ID" value="NZ_JAUDCG010000057.1"/>
</dbReference>
<dbReference type="PROSITE" id="PS51459">
    <property type="entry name" value="FIDO"/>
    <property type="match status" value="1"/>
</dbReference>
<dbReference type="InterPro" id="IPR036597">
    <property type="entry name" value="Fido-like_dom_sf"/>
</dbReference>
<evidence type="ECO:0000259" key="1">
    <source>
        <dbReference type="PROSITE" id="PS51459"/>
    </source>
</evidence>
<dbReference type="InterPro" id="IPR003812">
    <property type="entry name" value="Fido"/>
</dbReference>
<evidence type="ECO:0000313" key="2">
    <source>
        <dbReference type="EMBL" id="MDM8157986.1"/>
    </source>
</evidence>
<feature type="domain" description="Fido" evidence="1">
    <location>
        <begin position="144"/>
        <end position="294"/>
    </location>
</feature>
<dbReference type="Proteomes" id="UP001529340">
    <property type="component" value="Unassembled WGS sequence"/>
</dbReference>
<sequence length="296" mass="34440">MRYLSVAEIAKKWNVSERSVRNYCAQGRVSDAFLAGKTWNIPENAEKPERSNKKKEQPVTLLDILQEQKASKCSGGIYHKTQIDLTYNSNHIEGSRLTHDQTRSIFETNTIGVENEVLNVDDVIETANHFRCIDLIIDNAKAALTEKSIKELHLILKNGTSDSRKEWFTVGDYKKMPNEVGGMDTALPEEVANEMKVLLFEYNAKKEKTFEDILDFHVKFERIHPFQDGNGRVGRLIMFKECLKYHIVPFIIEDDLKMFYYRGLKEWDNEKGCLTDTCLTAQDQYKTYLDYFRIHY</sequence>
<dbReference type="Pfam" id="PF02661">
    <property type="entry name" value="Fic"/>
    <property type="match status" value="1"/>
</dbReference>
<proteinExistence type="predicted"/>
<dbReference type="PANTHER" id="PTHR13504">
    <property type="entry name" value="FIDO DOMAIN-CONTAINING PROTEIN DDB_G0283145"/>
    <property type="match status" value="1"/>
</dbReference>
<keyword evidence="3" id="KW-1185">Reference proteome</keyword>
<reference evidence="2 3" key="1">
    <citation type="submission" date="2023-06" db="EMBL/GenBank/DDBJ databases">
        <title>Identification and characterization of horizontal gene transfer across gut microbiota members of farm animals based on homology search.</title>
        <authorList>
            <person name="Schwarzerova J."/>
            <person name="Nykrynova M."/>
            <person name="Jureckova K."/>
            <person name="Cejkova D."/>
            <person name="Rychlik I."/>
        </authorList>
    </citation>
    <scope>NUCLEOTIDE SEQUENCE [LARGE SCALE GENOMIC DNA]</scope>
    <source>
        <strain evidence="2 3">ET39</strain>
    </source>
</reference>
<accession>A0ABT7UEC5</accession>
<dbReference type="PANTHER" id="PTHR13504:SF38">
    <property type="entry name" value="FIDO DOMAIN-CONTAINING PROTEIN"/>
    <property type="match status" value="1"/>
</dbReference>